<name>A0A8W8JDX6_MAGGI</name>
<keyword evidence="6" id="KW-0687">Ribonucleoprotein</keyword>
<dbReference type="InterPro" id="IPR026299">
    <property type="entry name" value="MRP-S31"/>
</dbReference>
<keyword evidence="3" id="KW-0809">Transit peptide</keyword>
<dbReference type="InterPro" id="IPR036612">
    <property type="entry name" value="KH_dom_type_1_sf"/>
</dbReference>
<dbReference type="PROSITE" id="PS50084">
    <property type="entry name" value="KH_TYPE_1"/>
    <property type="match status" value="1"/>
</dbReference>
<dbReference type="PANTHER" id="PTHR13231">
    <property type="entry name" value="MITOCHONDRIAL RIBOSOMAL PROTEIN S31"/>
    <property type="match status" value="1"/>
</dbReference>
<keyword evidence="12" id="KW-1185">Reference proteome</keyword>
<dbReference type="GO" id="GO:0005763">
    <property type="term" value="C:mitochondrial small ribosomal subunit"/>
    <property type="evidence" value="ECO:0007669"/>
    <property type="project" value="InterPro"/>
</dbReference>
<proteinExistence type="inferred from homology"/>
<dbReference type="InterPro" id="IPR004087">
    <property type="entry name" value="KH_dom"/>
</dbReference>
<dbReference type="SMART" id="SM00322">
    <property type="entry name" value="KH"/>
    <property type="match status" value="6"/>
</dbReference>
<keyword evidence="5" id="KW-0496">Mitochondrion</keyword>
<keyword evidence="9" id="KW-0694">RNA-binding</keyword>
<evidence type="ECO:0000256" key="3">
    <source>
        <dbReference type="ARBA" id="ARBA00022946"/>
    </source>
</evidence>
<evidence type="ECO:0000256" key="6">
    <source>
        <dbReference type="ARBA" id="ARBA00023274"/>
    </source>
</evidence>
<evidence type="ECO:0000313" key="11">
    <source>
        <dbReference type="EnsemblMetazoa" id="G18024.2:cds"/>
    </source>
</evidence>
<dbReference type="OrthoDB" id="5989925at2759"/>
<accession>A0A8W8JDX6</accession>
<dbReference type="SUPFAM" id="SSF54791">
    <property type="entry name" value="Eukaryotic type KH-domain (KH-domain type I)"/>
    <property type="match status" value="2"/>
</dbReference>
<evidence type="ECO:0000256" key="2">
    <source>
        <dbReference type="ARBA" id="ARBA00011057"/>
    </source>
</evidence>
<evidence type="ECO:0000256" key="5">
    <source>
        <dbReference type="ARBA" id="ARBA00023128"/>
    </source>
</evidence>
<dbReference type="OMA" id="ISAMIHE"/>
<evidence type="ECO:0000256" key="8">
    <source>
        <dbReference type="ARBA" id="ARBA00035363"/>
    </source>
</evidence>
<evidence type="ECO:0000256" key="1">
    <source>
        <dbReference type="ARBA" id="ARBA00004173"/>
    </source>
</evidence>
<feature type="domain" description="K Homology" evidence="10">
    <location>
        <begin position="65"/>
        <end position="132"/>
    </location>
</feature>
<dbReference type="PANTHER" id="PTHR13231:SF3">
    <property type="entry name" value="SMALL RIBOSOMAL SUBUNIT PROTEIN MS31"/>
    <property type="match status" value="1"/>
</dbReference>
<dbReference type="EnsemblMetazoa" id="G18024.2">
    <property type="protein sequence ID" value="G18024.2:cds"/>
    <property type="gene ID" value="G18024"/>
</dbReference>
<organism evidence="11 12">
    <name type="scientific">Magallana gigas</name>
    <name type="common">Pacific oyster</name>
    <name type="synonym">Crassostrea gigas</name>
    <dbReference type="NCBI Taxonomy" id="29159"/>
    <lineage>
        <taxon>Eukaryota</taxon>
        <taxon>Metazoa</taxon>
        <taxon>Spiralia</taxon>
        <taxon>Lophotrochozoa</taxon>
        <taxon>Mollusca</taxon>
        <taxon>Bivalvia</taxon>
        <taxon>Autobranchia</taxon>
        <taxon>Pteriomorphia</taxon>
        <taxon>Ostreida</taxon>
        <taxon>Ostreoidea</taxon>
        <taxon>Ostreidae</taxon>
        <taxon>Magallana</taxon>
    </lineage>
</organism>
<feature type="domain" description="K Homology" evidence="10">
    <location>
        <begin position="848"/>
        <end position="922"/>
    </location>
</feature>
<sequence>MATSILRKVHYQKLHRFYVVLNSQQNASHFLRRDTVSPLCASVRFCSNTPTDKAGSASTKNERQKEEKKTIYLPGTSASYLSPQINQIAEKTGASLKLTDQSTAEKKIPVVITAASPEDIQKAVKEINEVLQAHLAEIRSAQPVQERLEELVFIPRDKAGFLLDEKSSSLLDVQNETATQIKVMSDLQDEQILLVLTGPGQQNITEAMEKIKQLVLQRPKETVKLDHPPFNQFMKLITSMQETGVRIQLDRTQDGDVAKIFAKTREELEDAKAKIQESMDSVRSRAFTFESDTSAWNRFIGKEGTNINRIRQKLLEVDPSLSLNTVQNKRKQVTAVYLFGSTDISEEKFEEAASMVNEEMKGAEKAFGKSKQPRQRLKEMDFEFETESPIAMNVFIGKQGSNINLLLEELRKLDSSIAFKRFSNKIVRLLYPDGMDADKLKEAESLVRERMVEIEEYLETRQTPQREKGKKQISFEAANNEVWHMLIGKNESSINAIVEKVKKIDPSLRCELKKPRIFLISDGSVAEDKFEEAASIINEALEGKQKYLDLFVNDIKGKESGKHQIFKPATDRTWRMLIGREGQNFYRIIQNLEKIDSSLNLQIIRSDISIFNGIILWSKENVDEEKFKKAISVVKGEIAKIEKSITGNTDREGFKKKTFTFETRGPQAMSHFVGSRGSNIKAVLQELHLLNSNMTIEQKGDSSFQLLYPEDMEENDLEEATHIIEKEVNRIKEFFDIFTTDIKDKQSGKNRIFKFTTDSKEAWNRLIGKEGYYFKKLIRHIKTVNPALDLHIVSPDPSTEQSVILWTKENVDDEQFERAASMIDEVLERVEMSVKGSRPEQPRMSDFKTMTFEFENPRERVIRFFIGANGVNINKVKDELRMINPGFGIRVQKDMTIQFIYPNDADEHHLSLAEALVTKSMNEIEKGTGLSARRRTGNLSMDRDMIGHLVGPDNSNINKLRAKIQKVDPSAEIFADQIRGDVKLYGTEQSFETIESLVYKEVDNIRKSQLIEPVMRDEFDGLDQLLDFNDPMSTTTQSHVEEIKLTERMRDILLDSKTMKLKEIQHLLIKRGKEGTIQETQQSLRLHASTKEDLEEISAMIHEAVTNESGKFTKVVKITPGIWMALMEGKGQELQDKYGTRLLTSKLNSADTDNLEIVYENPKQLELVTSEVKGLHNPNVLSHQVFVRSEEYKQLMTHKDEVLRDIQTQAHCFVDIDDVKEKRGGKGGVVTILAKSRLDLDSAVTKINQFVGYSVPNIEQRSKRVPKEKPQKYFLDHQELEYLFSEALDKREITDTQFINIPEDFSFDTMESSNIWTKEDLKKPSRQDMTDNLYYQLLRERKENLLTNRIPYNGYEEMIKLTNEGKMWHYPIDNEQGMDEEKAVSFAEHVFFDDMLEDFPKSGPIRNYMEQVTVGLSQNPHLTVEEKREHVAWYKNYFQGKAETLKDFFGETGELKDFLSKENSKQKKESLSD</sequence>
<evidence type="ECO:0000256" key="9">
    <source>
        <dbReference type="PROSITE-ProRule" id="PRU00117"/>
    </source>
</evidence>
<dbReference type="GO" id="GO:0003735">
    <property type="term" value="F:structural constituent of ribosome"/>
    <property type="evidence" value="ECO:0007669"/>
    <property type="project" value="InterPro"/>
</dbReference>
<feature type="domain" description="K Homology" evidence="10">
    <location>
        <begin position="146"/>
        <end position="216"/>
    </location>
</feature>
<reference evidence="11" key="1">
    <citation type="submission" date="2022-08" db="UniProtKB">
        <authorList>
            <consortium name="EnsemblMetazoa"/>
        </authorList>
    </citation>
    <scope>IDENTIFICATION</scope>
    <source>
        <strain evidence="11">05x7-T-G4-1.051#20</strain>
    </source>
</reference>
<dbReference type="Pfam" id="PF15433">
    <property type="entry name" value="MRP-S31"/>
    <property type="match status" value="1"/>
</dbReference>
<keyword evidence="4" id="KW-0689">Ribosomal protein</keyword>
<dbReference type="Proteomes" id="UP000005408">
    <property type="component" value="Unassembled WGS sequence"/>
</dbReference>
<evidence type="ECO:0000313" key="12">
    <source>
        <dbReference type="Proteomes" id="UP000005408"/>
    </source>
</evidence>
<dbReference type="GO" id="GO:0003723">
    <property type="term" value="F:RNA binding"/>
    <property type="evidence" value="ECO:0007669"/>
    <property type="project" value="UniProtKB-UniRule"/>
</dbReference>
<dbReference type="Gene3D" id="3.30.310.210">
    <property type="match status" value="1"/>
</dbReference>
<protein>
    <recommendedName>
        <fullName evidence="7">Small ribosomal subunit protein mS31</fullName>
    </recommendedName>
    <alternativeName>
        <fullName evidence="8">28S ribosomal protein S31, mitochondrial</fullName>
    </alternativeName>
</protein>
<feature type="domain" description="K Homology" evidence="10">
    <location>
        <begin position="283"/>
        <end position="361"/>
    </location>
</feature>
<feature type="domain" description="K Homology" evidence="10">
    <location>
        <begin position="1179"/>
        <end position="1252"/>
    </location>
</feature>
<comment type="subcellular location">
    <subcellularLocation>
        <location evidence="1">Mitochondrion</location>
    </subcellularLocation>
</comment>
<dbReference type="CDD" id="cd00105">
    <property type="entry name" value="KH-I"/>
    <property type="match status" value="1"/>
</dbReference>
<evidence type="ECO:0000259" key="10">
    <source>
        <dbReference type="SMART" id="SM00322"/>
    </source>
</evidence>
<evidence type="ECO:0000256" key="7">
    <source>
        <dbReference type="ARBA" id="ARBA00035133"/>
    </source>
</evidence>
<feature type="domain" description="K Homology" evidence="10">
    <location>
        <begin position="933"/>
        <end position="1003"/>
    </location>
</feature>
<comment type="similarity">
    <text evidence="2">Belongs to the mitochondrion-specific ribosomal protein mS31 family.</text>
</comment>
<evidence type="ECO:0000256" key="4">
    <source>
        <dbReference type="ARBA" id="ARBA00022980"/>
    </source>
</evidence>